<comment type="caution">
    <text evidence="1">The sequence shown here is derived from an EMBL/GenBank/DDBJ whole genome shotgun (WGS) entry which is preliminary data.</text>
</comment>
<proteinExistence type="predicted"/>
<keyword evidence="2" id="KW-1185">Reference proteome</keyword>
<evidence type="ECO:0000313" key="1">
    <source>
        <dbReference type="EMBL" id="KAK7019532.1"/>
    </source>
</evidence>
<dbReference type="EMBL" id="JAWWNJ010000043">
    <property type="protein sequence ID" value="KAK7019532.1"/>
    <property type="molecule type" value="Genomic_DNA"/>
</dbReference>
<dbReference type="Proteomes" id="UP001362999">
    <property type="component" value="Unassembled WGS sequence"/>
</dbReference>
<gene>
    <name evidence="1" type="ORF">R3P38DRAFT_3199026</name>
</gene>
<organism evidence="1 2">
    <name type="scientific">Favolaschia claudopus</name>
    <dbReference type="NCBI Taxonomy" id="2862362"/>
    <lineage>
        <taxon>Eukaryota</taxon>
        <taxon>Fungi</taxon>
        <taxon>Dikarya</taxon>
        <taxon>Basidiomycota</taxon>
        <taxon>Agaricomycotina</taxon>
        <taxon>Agaricomycetes</taxon>
        <taxon>Agaricomycetidae</taxon>
        <taxon>Agaricales</taxon>
        <taxon>Marasmiineae</taxon>
        <taxon>Mycenaceae</taxon>
        <taxon>Favolaschia</taxon>
    </lineage>
</organism>
<accession>A0AAW0B283</accession>
<dbReference type="AlphaFoldDB" id="A0AAW0B283"/>
<reference evidence="1 2" key="1">
    <citation type="journal article" date="2024" name="J Genomics">
        <title>Draft genome sequencing and assembly of Favolaschia claudopus CIRM-BRFM 2984 isolated from oak limbs.</title>
        <authorList>
            <person name="Navarro D."/>
            <person name="Drula E."/>
            <person name="Chaduli D."/>
            <person name="Cazenave R."/>
            <person name="Ahrendt S."/>
            <person name="Wang J."/>
            <person name="Lipzen A."/>
            <person name="Daum C."/>
            <person name="Barry K."/>
            <person name="Grigoriev I.V."/>
            <person name="Favel A."/>
            <person name="Rosso M.N."/>
            <person name="Martin F."/>
        </authorList>
    </citation>
    <scope>NUCLEOTIDE SEQUENCE [LARGE SCALE GENOMIC DNA]</scope>
    <source>
        <strain evidence="1 2">CIRM-BRFM 2984</strain>
    </source>
</reference>
<protein>
    <submittedName>
        <fullName evidence="1">Uncharacterized protein</fullName>
    </submittedName>
</protein>
<name>A0AAW0B283_9AGAR</name>
<evidence type="ECO:0000313" key="2">
    <source>
        <dbReference type="Proteomes" id="UP001362999"/>
    </source>
</evidence>
<sequence length="194" mass="21349">MRAFSVAHRSPRGLSGRLSTTSILGRRLSDVGSLLARGDDNGALSLPVSPCLTEVLFGTPPSDSLSVTGMLWQMFLRCAPLSIDFLAECTSQATPAFYPSRRFYIYFGIQVRESSLQVEFYTSSQWDIQLFGASCSPSSMGILLRMRRSLLGHWGSAEEFPIAPESPWGWALSRFPSTTQTESASVIHKLTFSP</sequence>